<keyword evidence="3" id="KW-0804">Transcription</keyword>
<evidence type="ECO:0000256" key="1">
    <source>
        <dbReference type="ARBA" id="ARBA00023015"/>
    </source>
</evidence>
<dbReference type="EMBL" id="FMUB01000002">
    <property type="protein sequence ID" value="SCX08785.1"/>
    <property type="molecule type" value="Genomic_DNA"/>
</dbReference>
<feature type="domain" description="HTH hxlR-type" evidence="4">
    <location>
        <begin position="157"/>
        <end position="248"/>
    </location>
</feature>
<evidence type="ECO:0000256" key="2">
    <source>
        <dbReference type="ARBA" id="ARBA00023125"/>
    </source>
</evidence>
<dbReference type="InterPro" id="IPR036390">
    <property type="entry name" value="WH_DNA-bd_sf"/>
</dbReference>
<dbReference type="Gene3D" id="1.10.10.10">
    <property type="entry name" value="Winged helix-like DNA-binding domain superfamily/Winged helix DNA-binding domain"/>
    <property type="match status" value="2"/>
</dbReference>
<dbReference type="AlphaFoldDB" id="A0A1G4VLZ5"/>
<evidence type="ECO:0000313" key="5">
    <source>
        <dbReference type="EMBL" id="SCX08785.1"/>
    </source>
</evidence>
<dbReference type="Proteomes" id="UP000199707">
    <property type="component" value="Unassembled WGS sequence"/>
</dbReference>
<dbReference type="STRING" id="1502745.SAMN02799620_01314"/>
<dbReference type="InterPro" id="IPR002577">
    <property type="entry name" value="HTH_HxlR"/>
</dbReference>
<organism evidence="5 6">
    <name type="scientific">Mycolicibacterium fluoranthenivorans</name>
    <dbReference type="NCBI Taxonomy" id="258505"/>
    <lineage>
        <taxon>Bacteria</taxon>
        <taxon>Bacillati</taxon>
        <taxon>Actinomycetota</taxon>
        <taxon>Actinomycetes</taxon>
        <taxon>Mycobacteriales</taxon>
        <taxon>Mycobacteriaceae</taxon>
        <taxon>Mycolicibacterium</taxon>
    </lineage>
</organism>
<dbReference type="PROSITE" id="PS51118">
    <property type="entry name" value="HTH_HXLR"/>
    <property type="match status" value="2"/>
</dbReference>
<sequence length="287" mass="30820">MEPGPTVNAVGRMLGLLGDEWTLLIAQQALLGATRYGEFAARLPISNAALTSRLATMTSEGLLDRAGRDYRLTSSGRSLWPMLVSIWEWERRWVPEHALPAMWHSGCGAQCAPSLTCGGCGAATTEKTLDARWGPSGSWARSMPTVATRRRSQGDRAGLFPQTMTILGNRWSFAVMVAAFVGTSRFTDFAAQLGAPPGSLSDRLQILVANDVLTTTDGRYRLTEKGRAVLPILVTALDWAQRWLATPEGPAVELTHTTCGAAFHAVLACDQCGEVLHGRSVGIVPTA</sequence>
<proteinExistence type="predicted"/>
<reference evidence="6" key="1">
    <citation type="submission" date="2016-10" db="EMBL/GenBank/DDBJ databases">
        <authorList>
            <person name="Varghese N."/>
            <person name="Submissions S."/>
        </authorList>
    </citation>
    <scope>NUCLEOTIDE SEQUENCE [LARGE SCALE GENOMIC DNA]</scope>
    <source>
        <strain evidence="6">UNC267MFSha1.1M11</strain>
    </source>
</reference>
<evidence type="ECO:0000256" key="3">
    <source>
        <dbReference type="ARBA" id="ARBA00023163"/>
    </source>
</evidence>
<dbReference type="GO" id="GO:0003677">
    <property type="term" value="F:DNA binding"/>
    <property type="evidence" value="ECO:0007669"/>
    <property type="project" value="UniProtKB-KW"/>
</dbReference>
<keyword evidence="2" id="KW-0238">DNA-binding</keyword>
<dbReference type="PANTHER" id="PTHR33204">
    <property type="entry name" value="TRANSCRIPTIONAL REGULATOR, MARR FAMILY"/>
    <property type="match status" value="1"/>
</dbReference>
<keyword evidence="1" id="KW-0805">Transcription regulation</keyword>
<name>A0A1G4VLZ5_9MYCO</name>
<feature type="domain" description="HTH hxlR-type" evidence="4">
    <location>
        <begin position="4"/>
        <end position="98"/>
    </location>
</feature>
<evidence type="ECO:0000313" key="6">
    <source>
        <dbReference type="Proteomes" id="UP000199707"/>
    </source>
</evidence>
<dbReference type="SUPFAM" id="SSF46785">
    <property type="entry name" value="Winged helix' DNA-binding domain"/>
    <property type="match status" value="2"/>
</dbReference>
<gene>
    <name evidence="5" type="ORF">SAMN02799620_01314</name>
</gene>
<dbReference type="PANTHER" id="PTHR33204:SF18">
    <property type="entry name" value="TRANSCRIPTIONAL REGULATORY PROTEIN"/>
    <property type="match status" value="1"/>
</dbReference>
<protein>
    <submittedName>
        <fullName evidence="5">Transcriptional regulator, HxlR family</fullName>
    </submittedName>
</protein>
<dbReference type="Pfam" id="PF01638">
    <property type="entry name" value="HxlR"/>
    <property type="match status" value="2"/>
</dbReference>
<dbReference type="InterPro" id="IPR036388">
    <property type="entry name" value="WH-like_DNA-bd_sf"/>
</dbReference>
<accession>A0A1G4VLZ5</accession>
<dbReference type="RefSeq" id="WP_090354711.1">
    <property type="nucleotide sequence ID" value="NZ_FMUB01000002.1"/>
</dbReference>
<evidence type="ECO:0000259" key="4">
    <source>
        <dbReference type="PROSITE" id="PS51118"/>
    </source>
</evidence>